<dbReference type="Proteomes" id="UP000192721">
    <property type="component" value="Unassembled WGS sequence"/>
</dbReference>
<dbReference type="RefSeq" id="WP_081555116.1">
    <property type="nucleotide sequence ID" value="NZ_JBBIGS010000010.1"/>
</dbReference>
<keyword evidence="6 10" id="KW-0418">Kinase</keyword>
<dbReference type="CDD" id="cd02021">
    <property type="entry name" value="GntK"/>
    <property type="match status" value="1"/>
</dbReference>
<dbReference type="GO" id="GO:0005524">
    <property type="term" value="F:ATP binding"/>
    <property type="evidence" value="ECO:0007669"/>
    <property type="project" value="UniProtKB-KW"/>
</dbReference>
<evidence type="ECO:0000256" key="10">
    <source>
        <dbReference type="RuleBase" id="RU363066"/>
    </source>
</evidence>
<evidence type="ECO:0000256" key="6">
    <source>
        <dbReference type="ARBA" id="ARBA00022777"/>
    </source>
</evidence>
<dbReference type="EMBL" id="MUKV01000007">
    <property type="protein sequence ID" value="OQS41630.1"/>
    <property type="molecule type" value="Genomic_DNA"/>
</dbReference>
<protein>
    <recommendedName>
        <fullName evidence="3 10">Gluconokinase</fullName>
        <ecNumber evidence="3 10">2.7.1.12</ecNumber>
    </recommendedName>
</protein>
<evidence type="ECO:0000256" key="1">
    <source>
        <dbReference type="ARBA" id="ARBA00004761"/>
    </source>
</evidence>
<dbReference type="FunFam" id="3.40.50.300:FF:000522">
    <property type="entry name" value="Gluconokinase"/>
    <property type="match status" value="1"/>
</dbReference>
<keyword evidence="8" id="KW-0311">Gluconate utilization</keyword>
<evidence type="ECO:0000256" key="8">
    <source>
        <dbReference type="ARBA" id="ARBA00023064"/>
    </source>
</evidence>
<evidence type="ECO:0000256" key="4">
    <source>
        <dbReference type="ARBA" id="ARBA00022679"/>
    </source>
</evidence>
<dbReference type="GO" id="GO:0046316">
    <property type="term" value="F:gluconokinase activity"/>
    <property type="evidence" value="ECO:0007669"/>
    <property type="project" value="UniProtKB-EC"/>
</dbReference>
<dbReference type="PANTHER" id="PTHR43442:SF1">
    <property type="entry name" value="THERMORESISTANT GLUCONOKINASE"/>
    <property type="match status" value="1"/>
</dbReference>
<gene>
    <name evidence="11" type="ORF">B0T45_07800</name>
</gene>
<keyword evidence="5 10" id="KW-0547">Nucleotide-binding</keyword>
<comment type="pathway">
    <text evidence="1">Carbohydrate acid metabolism.</text>
</comment>
<dbReference type="NCBIfam" id="TIGR01313">
    <property type="entry name" value="therm_gnt_kin"/>
    <property type="match status" value="1"/>
</dbReference>
<keyword evidence="7 10" id="KW-0067">ATP-binding</keyword>
<name>A0A1W0D3N6_9NEIS</name>
<dbReference type="NCBIfam" id="NF008583">
    <property type="entry name" value="PRK11545.1"/>
    <property type="match status" value="1"/>
</dbReference>
<comment type="similarity">
    <text evidence="2 10">Belongs to the gluconokinase GntK/GntV family.</text>
</comment>
<evidence type="ECO:0000313" key="12">
    <source>
        <dbReference type="Proteomes" id="UP000192721"/>
    </source>
</evidence>
<sequence length="175" mass="19404">MNSTPHQVYVLMGVSGCGKSALAAQLSQRLTCAVLDGDFLHPRANIDKMAAGTPLDDADRHPWLNALSDAAYAMQRSNALSIIVCSALKRRYRDQLRAGNPQLSFLYLKGDFDLILQRLQARQGHFQKADMLASQFAALEEPGPDETDVHTLDIRPELNSVVADAMRLIQSRQER</sequence>
<dbReference type="GO" id="GO:0005737">
    <property type="term" value="C:cytoplasm"/>
    <property type="evidence" value="ECO:0007669"/>
    <property type="project" value="TreeGrafter"/>
</dbReference>
<evidence type="ECO:0000256" key="7">
    <source>
        <dbReference type="ARBA" id="ARBA00022840"/>
    </source>
</evidence>
<comment type="catalytic activity">
    <reaction evidence="9 10">
        <text>D-gluconate + ATP = 6-phospho-D-gluconate + ADP + H(+)</text>
        <dbReference type="Rhea" id="RHEA:19433"/>
        <dbReference type="ChEBI" id="CHEBI:15378"/>
        <dbReference type="ChEBI" id="CHEBI:18391"/>
        <dbReference type="ChEBI" id="CHEBI:30616"/>
        <dbReference type="ChEBI" id="CHEBI:58759"/>
        <dbReference type="ChEBI" id="CHEBI:456216"/>
        <dbReference type="EC" id="2.7.1.12"/>
    </reaction>
</comment>
<evidence type="ECO:0000256" key="3">
    <source>
        <dbReference type="ARBA" id="ARBA00012054"/>
    </source>
</evidence>
<organism evidence="11 12">
    <name type="scientific">Chromobacterium haemolyticum</name>
    <dbReference type="NCBI Taxonomy" id="394935"/>
    <lineage>
        <taxon>Bacteria</taxon>
        <taxon>Pseudomonadati</taxon>
        <taxon>Pseudomonadota</taxon>
        <taxon>Betaproteobacteria</taxon>
        <taxon>Neisseriales</taxon>
        <taxon>Chromobacteriaceae</taxon>
        <taxon>Chromobacterium</taxon>
    </lineage>
</organism>
<evidence type="ECO:0000313" key="11">
    <source>
        <dbReference type="EMBL" id="OQS41630.1"/>
    </source>
</evidence>
<dbReference type="Pfam" id="PF13671">
    <property type="entry name" value="AAA_33"/>
    <property type="match status" value="1"/>
</dbReference>
<evidence type="ECO:0000256" key="9">
    <source>
        <dbReference type="ARBA" id="ARBA00048090"/>
    </source>
</evidence>
<evidence type="ECO:0000256" key="2">
    <source>
        <dbReference type="ARBA" id="ARBA00008420"/>
    </source>
</evidence>
<dbReference type="InterPro" id="IPR027417">
    <property type="entry name" value="P-loop_NTPase"/>
</dbReference>
<dbReference type="EC" id="2.7.1.12" evidence="3 10"/>
<reference evidence="11 12" key="1">
    <citation type="submission" date="2017-02" db="EMBL/GenBank/DDBJ databases">
        <title>Chromobacterium haemolyticum H5244.</title>
        <authorList>
            <person name="Gulvik C.A."/>
        </authorList>
    </citation>
    <scope>NUCLEOTIDE SEQUENCE [LARGE SCALE GENOMIC DNA]</scope>
    <source>
        <strain evidence="11 12">H5244</strain>
    </source>
</reference>
<evidence type="ECO:0000256" key="5">
    <source>
        <dbReference type="ARBA" id="ARBA00022741"/>
    </source>
</evidence>
<dbReference type="InterPro" id="IPR006001">
    <property type="entry name" value="Therm_gnt_kin"/>
</dbReference>
<dbReference type="SUPFAM" id="SSF52540">
    <property type="entry name" value="P-loop containing nucleoside triphosphate hydrolases"/>
    <property type="match status" value="1"/>
</dbReference>
<keyword evidence="4 10" id="KW-0808">Transferase</keyword>
<accession>A0A1W0D3N6</accession>
<dbReference type="Gene3D" id="3.40.50.300">
    <property type="entry name" value="P-loop containing nucleotide triphosphate hydrolases"/>
    <property type="match status" value="1"/>
</dbReference>
<dbReference type="AlphaFoldDB" id="A0A1W0D3N6"/>
<proteinExistence type="inferred from homology"/>
<dbReference type="PANTHER" id="PTHR43442">
    <property type="entry name" value="GLUCONOKINASE-RELATED"/>
    <property type="match status" value="1"/>
</dbReference>
<comment type="caution">
    <text evidence="11">The sequence shown here is derived from an EMBL/GenBank/DDBJ whole genome shotgun (WGS) entry which is preliminary data.</text>
</comment>
<dbReference type="GO" id="GO:0019521">
    <property type="term" value="P:D-gluconate metabolic process"/>
    <property type="evidence" value="ECO:0007669"/>
    <property type="project" value="UniProtKB-KW"/>
</dbReference>